<proteinExistence type="predicted"/>
<keyword evidence="1" id="KW-0812">Transmembrane</keyword>
<protein>
    <recommendedName>
        <fullName evidence="2">Signal transduction histidine kinase internal region domain-containing protein</fullName>
    </recommendedName>
</protein>
<feature type="domain" description="Signal transduction histidine kinase internal region" evidence="2">
    <location>
        <begin position="137"/>
        <end position="215"/>
    </location>
</feature>
<evidence type="ECO:0000313" key="3">
    <source>
        <dbReference type="EMBL" id="GLB48303.1"/>
    </source>
</evidence>
<dbReference type="Pfam" id="PF06580">
    <property type="entry name" value="His_kinase"/>
    <property type="match status" value="1"/>
</dbReference>
<dbReference type="PANTHER" id="PTHR34220">
    <property type="entry name" value="SENSOR HISTIDINE KINASE YPDA"/>
    <property type="match status" value="1"/>
</dbReference>
<keyword evidence="1" id="KW-1133">Transmembrane helix</keyword>
<dbReference type="Proteomes" id="UP001143543">
    <property type="component" value="Unassembled WGS sequence"/>
</dbReference>
<organism evidence="3 4">
    <name type="scientific">Neptunitalea lumnitzerae</name>
    <dbReference type="NCBI Taxonomy" id="2965509"/>
    <lineage>
        <taxon>Bacteria</taxon>
        <taxon>Pseudomonadati</taxon>
        <taxon>Bacteroidota</taxon>
        <taxon>Flavobacteriia</taxon>
        <taxon>Flavobacteriales</taxon>
        <taxon>Flavobacteriaceae</taxon>
        <taxon>Neptunitalea</taxon>
    </lineage>
</organism>
<sequence length="323" mass="37717">MDLFSDVIILEKKLPSFWYVLQTIAFNGLQAIIFYISYAYVCPKTIQRKRIALFILGNFLLIFVFAGVRYIAEEIILYKITGYHNYADSSRMAIYYVYDNSYYAIRILSLAVVFYFVKHTLNTNQRLSLLQLEKKQAELQVLKNQLSPHFLFNTLNSFYSDLFDTQPEVADDILKLSEMLRYVTYENENDMVPLTSEKDFLQNYIDLFNRRFDNNIPVTFTSSTTNLAGKIPSLLLIHFVENAFKHGILDNPNMPIQIKLEVLNNRLVYKVSNYYKTSAHYDEPGIGQKNIEKRLAILFPKNYTLEVNQTDTTYAILLNIPIL</sequence>
<accession>A0ABQ5MFY7</accession>
<keyword evidence="4" id="KW-1185">Reference proteome</keyword>
<name>A0ABQ5MFY7_9FLAO</name>
<evidence type="ECO:0000313" key="4">
    <source>
        <dbReference type="Proteomes" id="UP001143543"/>
    </source>
</evidence>
<reference evidence="3" key="1">
    <citation type="submission" date="2022-07" db="EMBL/GenBank/DDBJ databases">
        <title>Taxonomy of Novel Oxalotrophic and Methylotrophic Bacteria.</title>
        <authorList>
            <person name="Sahin N."/>
            <person name="Tani A."/>
        </authorList>
    </citation>
    <scope>NUCLEOTIDE SEQUENCE</scope>
    <source>
        <strain evidence="3">Y10</strain>
    </source>
</reference>
<feature type="transmembrane region" description="Helical" evidence="1">
    <location>
        <begin position="53"/>
        <end position="72"/>
    </location>
</feature>
<dbReference type="InterPro" id="IPR050640">
    <property type="entry name" value="Bact_2-comp_sensor_kinase"/>
</dbReference>
<evidence type="ECO:0000256" key="1">
    <source>
        <dbReference type="SAM" id="Phobius"/>
    </source>
</evidence>
<dbReference type="InterPro" id="IPR010559">
    <property type="entry name" value="Sig_transdc_His_kin_internal"/>
</dbReference>
<keyword evidence="1" id="KW-0472">Membrane</keyword>
<evidence type="ECO:0000259" key="2">
    <source>
        <dbReference type="Pfam" id="PF06580"/>
    </source>
</evidence>
<feature type="transmembrane region" description="Helical" evidence="1">
    <location>
        <begin position="20"/>
        <end position="41"/>
    </location>
</feature>
<feature type="transmembrane region" description="Helical" evidence="1">
    <location>
        <begin position="92"/>
        <end position="117"/>
    </location>
</feature>
<dbReference type="EMBL" id="BRVO01000001">
    <property type="protein sequence ID" value="GLB48303.1"/>
    <property type="molecule type" value="Genomic_DNA"/>
</dbReference>
<comment type="caution">
    <text evidence="3">The sequence shown here is derived from an EMBL/GenBank/DDBJ whole genome shotgun (WGS) entry which is preliminary data.</text>
</comment>
<gene>
    <name evidence="3" type="ORF">Y10_06710</name>
</gene>
<dbReference type="PANTHER" id="PTHR34220:SF7">
    <property type="entry name" value="SENSOR HISTIDINE KINASE YPDA"/>
    <property type="match status" value="1"/>
</dbReference>